<dbReference type="Proteomes" id="UP000321197">
    <property type="component" value="Unassembled WGS sequence"/>
</dbReference>
<sequence length="93" mass="9460">MPGTLAFVTPFAFLVSWVLLAGLALLEGTAADLGTVLSSVLLGLSGLEDALLLSAVLLLTALACTEEVVFGAGGFFAFVLETAAFAACWLLPV</sequence>
<keyword evidence="1" id="KW-1133">Transmembrane helix</keyword>
<keyword evidence="1" id="KW-0472">Membrane</keyword>
<feature type="transmembrane region" description="Helical" evidence="1">
    <location>
        <begin position="68"/>
        <end position="91"/>
    </location>
</feature>
<comment type="caution">
    <text evidence="2">The sequence shown here is derived from an EMBL/GenBank/DDBJ whole genome shotgun (WGS) entry which is preliminary data.</text>
</comment>
<evidence type="ECO:0000313" key="3">
    <source>
        <dbReference type="Proteomes" id="UP000321197"/>
    </source>
</evidence>
<reference evidence="2 3" key="1">
    <citation type="submission" date="2019-07" db="EMBL/GenBank/DDBJ databases">
        <title>Whole genome shotgun sequence of Meiothermus hypogaeus NBRC 106114.</title>
        <authorList>
            <person name="Hosoyama A."/>
            <person name="Uohara A."/>
            <person name="Ohji S."/>
            <person name="Ichikawa N."/>
        </authorList>
    </citation>
    <scope>NUCLEOTIDE SEQUENCE [LARGE SCALE GENOMIC DNA]</scope>
    <source>
        <strain evidence="2 3">NBRC 106114</strain>
    </source>
</reference>
<evidence type="ECO:0000313" key="2">
    <source>
        <dbReference type="EMBL" id="GEM83649.1"/>
    </source>
</evidence>
<organism evidence="2 3">
    <name type="scientific">Meiothermus hypogaeus NBRC 106114</name>
    <dbReference type="NCBI Taxonomy" id="1227553"/>
    <lineage>
        <taxon>Bacteria</taxon>
        <taxon>Thermotogati</taxon>
        <taxon>Deinococcota</taxon>
        <taxon>Deinococci</taxon>
        <taxon>Thermales</taxon>
        <taxon>Thermaceae</taxon>
        <taxon>Meiothermus</taxon>
    </lineage>
</organism>
<accession>A0A511R223</accession>
<dbReference type="EMBL" id="BJXL01000055">
    <property type="protein sequence ID" value="GEM83649.1"/>
    <property type="molecule type" value="Genomic_DNA"/>
</dbReference>
<protein>
    <submittedName>
        <fullName evidence="2">Uncharacterized protein</fullName>
    </submittedName>
</protein>
<name>A0A511R223_9DEIN</name>
<gene>
    <name evidence="2" type="ORF">MHY01S_18150</name>
</gene>
<evidence type="ECO:0000256" key="1">
    <source>
        <dbReference type="SAM" id="Phobius"/>
    </source>
</evidence>
<keyword evidence="1" id="KW-0812">Transmembrane</keyword>
<dbReference type="AlphaFoldDB" id="A0A511R223"/>
<feature type="transmembrane region" description="Helical" evidence="1">
    <location>
        <begin position="6"/>
        <end position="26"/>
    </location>
</feature>
<proteinExistence type="predicted"/>
<feature type="transmembrane region" description="Helical" evidence="1">
    <location>
        <begin position="33"/>
        <end position="62"/>
    </location>
</feature>